<protein>
    <recommendedName>
        <fullName evidence="4">Transposase</fullName>
    </recommendedName>
</protein>
<organism evidence="2 3">
    <name type="scientific">Winogradskya humida</name>
    <dbReference type="NCBI Taxonomy" id="113566"/>
    <lineage>
        <taxon>Bacteria</taxon>
        <taxon>Bacillati</taxon>
        <taxon>Actinomycetota</taxon>
        <taxon>Actinomycetes</taxon>
        <taxon>Micromonosporales</taxon>
        <taxon>Micromonosporaceae</taxon>
        <taxon>Winogradskya</taxon>
    </lineage>
</organism>
<dbReference type="Proteomes" id="UP000603200">
    <property type="component" value="Unassembled WGS sequence"/>
</dbReference>
<reference evidence="2 3" key="1">
    <citation type="submission" date="2021-01" db="EMBL/GenBank/DDBJ databases">
        <title>Whole genome shotgun sequence of Actinoplanes humidus NBRC 14915.</title>
        <authorList>
            <person name="Komaki H."/>
            <person name="Tamura T."/>
        </authorList>
    </citation>
    <scope>NUCLEOTIDE SEQUENCE [LARGE SCALE GENOMIC DNA]</scope>
    <source>
        <strain evidence="2 3">NBRC 14915</strain>
    </source>
</reference>
<evidence type="ECO:0000256" key="1">
    <source>
        <dbReference type="SAM" id="MobiDB-lite"/>
    </source>
</evidence>
<gene>
    <name evidence="2" type="ORF">Ahu01nite_080820</name>
</gene>
<dbReference type="EMBL" id="BOMN01000115">
    <property type="protein sequence ID" value="GIE24980.1"/>
    <property type="molecule type" value="Genomic_DNA"/>
</dbReference>
<comment type="caution">
    <text evidence="2">The sequence shown here is derived from an EMBL/GenBank/DDBJ whole genome shotgun (WGS) entry which is preliminary data.</text>
</comment>
<name>A0ABQ4A299_9ACTN</name>
<sequence length="45" mass="5514">MFREANTHRAQAIADHERDRRRSTGDLFDWARFTNRWRVKYAAAY</sequence>
<feature type="region of interest" description="Disordered" evidence="1">
    <location>
        <begin position="1"/>
        <end position="22"/>
    </location>
</feature>
<proteinExistence type="predicted"/>
<evidence type="ECO:0008006" key="4">
    <source>
        <dbReference type="Google" id="ProtNLM"/>
    </source>
</evidence>
<evidence type="ECO:0000313" key="3">
    <source>
        <dbReference type="Proteomes" id="UP000603200"/>
    </source>
</evidence>
<keyword evidence="3" id="KW-1185">Reference proteome</keyword>
<evidence type="ECO:0000313" key="2">
    <source>
        <dbReference type="EMBL" id="GIE24980.1"/>
    </source>
</evidence>
<accession>A0ABQ4A299</accession>